<dbReference type="InterPro" id="IPR002937">
    <property type="entry name" value="Amino_oxidase"/>
</dbReference>
<reference evidence="14" key="1">
    <citation type="submission" date="2020-02" db="EMBL/GenBank/DDBJ databases">
        <authorList>
            <person name="Meier V. D."/>
        </authorList>
    </citation>
    <scope>NUCLEOTIDE SEQUENCE</scope>
    <source>
        <strain evidence="14">AVDCRST_MAG61</strain>
    </source>
</reference>
<gene>
    <name evidence="14" type="ORF">AVDCRST_MAG61-1986</name>
</gene>
<comment type="pathway">
    <text evidence="4 12">Porphyrin-containing compound metabolism; protoheme biosynthesis.</text>
</comment>
<dbReference type="GO" id="GO:0005737">
    <property type="term" value="C:cytoplasm"/>
    <property type="evidence" value="ECO:0007669"/>
    <property type="project" value="UniProtKB-SubCell"/>
</dbReference>
<evidence type="ECO:0000256" key="10">
    <source>
        <dbReference type="ARBA" id="ARBA00023002"/>
    </source>
</evidence>
<evidence type="ECO:0000256" key="3">
    <source>
        <dbReference type="ARBA" id="ARBA00002185"/>
    </source>
</evidence>
<comment type="subcellular location">
    <subcellularLocation>
        <location evidence="12">Cytoplasm</location>
    </subcellularLocation>
</comment>
<dbReference type="GO" id="GO:0006783">
    <property type="term" value="P:heme biosynthetic process"/>
    <property type="evidence" value="ECO:0007669"/>
    <property type="project" value="UniProtKB-UniRule"/>
</dbReference>
<evidence type="ECO:0000256" key="8">
    <source>
        <dbReference type="ARBA" id="ARBA00022630"/>
    </source>
</evidence>
<comment type="function">
    <text evidence="3 12">Involved in coproporphyrin-dependent heme b biosynthesis. Catalyzes the oxidation of coproporphyrinogen III to coproporphyrin III.</text>
</comment>
<evidence type="ECO:0000256" key="7">
    <source>
        <dbReference type="ARBA" id="ARBA00019046"/>
    </source>
</evidence>
<evidence type="ECO:0000256" key="2">
    <source>
        <dbReference type="ARBA" id="ARBA00001974"/>
    </source>
</evidence>
<evidence type="ECO:0000256" key="11">
    <source>
        <dbReference type="ARBA" id="ARBA00023133"/>
    </source>
</evidence>
<evidence type="ECO:0000256" key="1">
    <source>
        <dbReference type="ARBA" id="ARBA00001755"/>
    </source>
</evidence>
<dbReference type="InterPro" id="IPR036188">
    <property type="entry name" value="FAD/NAD-bd_sf"/>
</dbReference>
<keyword evidence="10 12" id="KW-0560">Oxidoreductase</keyword>
<evidence type="ECO:0000256" key="6">
    <source>
        <dbReference type="ARBA" id="ARBA00012402"/>
    </source>
</evidence>
<dbReference type="GO" id="GO:0004729">
    <property type="term" value="F:oxygen-dependent protoporphyrinogen oxidase activity"/>
    <property type="evidence" value="ECO:0007669"/>
    <property type="project" value="UniProtKB-UniRule"/>
</dbReference>
<dbReference type="NCBIfam" id="TIGR00562">
    <property type="entry name" value="proto_IX_ox"/>
    <property type="match status" value="1"/>
</dbReference>
<keyword evidence="11 12" id="KW-0350">Heme biosynthesis</keyword>
<protein>
    <recommendedName>
        <fullName evidence="7 12">Coproporphyrinogen III oxidase</fullName>
        <ecNumber evidence="6 12">1.3.3.15</ecNumber>
    </recommendedName>
</protein>
<dbReference type="EMBL" id="CADCTT010000258">
    <property type="protein sequence ID" value="CAA9314532.1"/>
    <property type="molecule type" value="Genomic_DNA"/>
</dbReference>
<name>A0A6J4KUR6_9ACTN</name>
<dbReference type="PANTHER" id="PTHR42923:SF3">
    <property type="entry name" value="PROTOPORPHYRINOGEN OXIDASE"/>
    <property type="match status" value="1"/>
</dbReference>
<keyword evidence="9 12" id="KW-0274">FAD</keyword>
<dbReference type="SUPFAM" id="SSF54373">
    <property type="entry name" value="FAD-linked reductases, C-terminal domain"/>
    <property type="match status" value="1"/>
</dbReference>
<dbReference type="Pfam" id="PF01593">
    <property type="entry name" value="Amino_oxidase"/>
    <property type="match status" value="1"/>
</dbReference>
<comment type="similarity">
    <text evidence="5 12">Belongs to the protoporphyrinogen/coproporphyrinogen oxidase family. Coproporphyrinogen III oxidase subfamily.</text>
</comment>
<comment type="catalytic activity">
    <reaction evidence="1">
        <text>coproporphyrinogen III + 3 O2 = coproporphyrin III + 3 H2O2</text>
        <dbReference type="Rhea" id="RHEA:43436"/>
        <dbReference type="ChEBI" id="CHEBI:15379"/>
        <dbReference type="ChEBI" id="CHEBI:16240"/>
        <dbReference type="ChEBI" id="CHEBI:57309"/>
        <dbReference type="ChEBI" id="CHEBI:131725"/>
        <dbReference type="EC" id="1.3.3.15"/>
    </reaction>
    <physiologicalReaction direction="left-to-right" evidence="1">
        <dbReference type="Rhea" id="RHEA:43437"/>
    </physiologicalReaction>
</comment>
<dbReference type="Gene3D" id="1.10.3110.10">
    <property type="entry name" value="protoporphyrinogen ix oxidase, domain 3"/>
    <property type="match status" value="1"/>
</dbReference>
<evidence type="ECO:0000259" key="13">
    <source>
        <dbReference type="Pfam" id="PF01593"/>
    </source>
</evidence>
<dbReference type="SUPFAM" id="SSF51905">
    <property type="entry name" value="FAD/NAD(P)-binding domain"/>
    <property type="match status" value="1"/>
</dbReference>
<evidence type="ECO:0000256" key="12">
    <source>
        <dbReference type="RuleBase" id="RU364052"/>
    </source>
</evidence>
<dbReference type="Gene3D" id="3.90.660.20">
    <property type="entry name" value="Protoporphyrinogen oxidase, mitochondrial, domain 2"/>
    <property type="match status" value="1"/>
</dbReference>
<evidence type="ECO:0000256" key="4">
    <source>
        <dbReference type="ARBA" id="ARBA00004744"/>
    </source>
</evidence>
<dbReference type="Gene3D" id="3.50.50.60">
    <property type="entry name" value="FAD/NAD(P)-binding domain"/>
    <property type="match status" value="1"/>
</dbReference>
<proteinExistence type="inferred from homology"/>
<evidence type="ECO:0000256" key="9">
    <source>
        <dbReference type="ARBA" id="ARBA00022827"/>
    </source>
</evidence>
<evidence type="ECO:0000256" key="5">
    <source>
        <dbReference type="ARBA" id="ARBA00008310"/>
    </source>
</evidence>
<keyword evidence="12" id="KW-0963">Cytoplasm</keyword>
<dbReference type="PANTHER" id="PTHR42923">
    <property type="entry name" value="PROTOPORPHYRINOGEN OXIDASE"/>
    <property type="match status" value="1"/>
</dbReference>
<comment type="cofactor">
    <cofactor evidence="2 12">
        <name>FAD</name>
        <dbReference type="ChEBI" id="CHEBI:57692"/>
    </cofactor>
</comment>
<dbReference type="InterPro" id="IPR004572">
    <property type="entry name" value="Protoporphyrinogen_oxidase"/>
</dbReference>
<dbReference type="EC" id="1.3.3.15" evidence="6 12"/>
<keyword evidence="8 12" id="KW-0285">Flavoprotein</keyword>
<dbReference type="UniPathway" id="UPA00252"/>
<feature type="domain" description="Amine oxidase" evidence="13">
    <location>
        <begin position="11"/>
        <end position="448"/>
    </location>
</feature>
<dbReference type="AlphaFoldDB" id="A0A6J4KUR6"/>
<accession>A0A6J4KUR6</accession>
<organism evidence="14">
    <name type="scientific">uncultured Friedmanniella sp</name>
    <dbReference type="NCBI Taxonomy" id="335381"/>
    <lineage>
        <taxon>Bacteria</taxon>
        <taxon>Bacillati</taxon>
        <taxon>Actinomycetota</taxon>
        <taxon>Actinomycetes</taxon>
        <taxon>Propionibacteriales</taxon>
        <taxon>Nocardioidaceae</taxon>
        <taxon>Friedmanniella</taxon>
        <taxon>environmental samples</taxon>
    </lineage>
</organism>
<dbReference type="InterPro" id="IPR050464">
    <property type="entry name" value="Zeta_carotene_desat/Oxidored"/>
</dbReference>
<evidence type="ECO:0000313" key="14">
    <source>
        <dbReference type="EMBL" id="CAA9314532.1"/>
    </source>
</evidence>
<sequence>MTSVAVVGGGISGLAAARQLTLAGARVTVLEASGRWGGKLDRTTVRDLALDTGAESLLARRPEAMALVDDLGLGPRLVHPTAAKPALLVGGRLHVMPPSLQGVPVDVEALAGLLSPAGFRYAAAEPERPAPPLHGDVAVGSYLEERFGAEVTDRLLEPLLGGVYAGRSRDLSFAAVMPDLFARARTGGSLLVHARAARPPSAGTPVFAGLVGGVAGLVDALVADLRARGATLRAGTVVRTLRRRGQGWLLGCGAGTETVEADAVVLAAPAGPAGRLLSDVVPTAATYAAVPYASVAVLTLVLRGLQTDRSGVLVPPGELPTIKALTHSSVKWAWVGEQAELAWGPGVTVVRVSVGRAGEASALQLPDDALLERTVAEARTLPGWAGVEVLHARLTRWGGALPQYRLGHRELVAGLRAGLAATPGLAVAGAALDGVGIAACLGSAALATTKIVDDLGLSDHDRLRTTYRPENRRQESQR</sequence>